<evidence type="ECO:0000313" key="3">
    <source>
        <dbReference type="Proteomes" id="UP000289166"/>
    </source>
</evidence>
<evidence type="ECO:0000259" key="1">
    <source>
        <dbReference type="Pfam" id="PF01248"/>
    </source>
</evidence>
<dbReference type="Gene3D" id="3.30.1330.30">
    <property type="match status" value="1"/>
</dbReference>
<protein>
    <submittedName>
        <fullName evidence="2">50S ribosomal protein L7ae</fullName>
    </submittedName>
</protein>
<dbReference type="SUPFAM" id="SSF55315">
    <property type="entry name" value="L30e-like"/>
    <property type="match status" value="1"/>
</dbReference>
<name>A0A4Q0I7G6_9FIRM</name>
<dbReference type="Proteomes" id="UP000289166">
    <property type="component" value="Unassembled WGS sequence"/>
</dbReference>
<keyword evidence="2" id="KW-0689">Ribosomal protein</keyword>
<dbReference type="RefSeq" id="WP_069193498.1">
    <property type="nucleotide sequence ID" value="NZ_RLII01000004.1"/>
</dbReference>
<evidence type="ECO:0000313" key="2">
    <source>
        <dbReference type="EMBL" id="RXE59815.1"/>
    </source>
</evidence>
<sequence length="116" mass="12755">MTERIYSFLGLARKANKLVSGNETCERLLKAGKVSLIIVAEDASLSTKEKFINACNYRNVDVRIFGNKEMLGKFIGKDIRSVIAILENGFANRIIQMIDDAKIGCGGEAIGKKESL</sequence>
<feature type="domain" description="Ribosomal protein eL8/eL30/eS12/Gadd45" evidence="1">
    <location>
        <begin position="4"/>
        <end position="92"/>
    </location>
</feature>
<dbReference type="Pfam" id="PF01248">
    <property type="entry name" value="Ribosomal_L7Ae"/>
    <property type="match status" value="1"/>
</dbReference>
<keyword evidence="3" id="KW-1185">Reference proteome</keyword>
<dbReference type="OrthoDB" id="9794863at2"/>
<gene>
    <name evidence="2" type="ORF">EFD62_05750</name>
</gene>
<keyword evidence="2" id="KW-0687">Ribonucleoprotein</keyword>
<dbReference type="InterPro" id="IPR004038">
    <property type="entry name" value="Ribosomal_eL8/eL30/eS12/Gad45"/>
</dbReference>
<dbReference type="AlphaFoldDB" id="A0A4Q0I7G6"/>
<dbReference type="InterPro" id="IPR029064">
    <property type="entry name" value="Ribosomal_eL30-like_sf"/>
</dbReference>
<comment type="caution">
    <text evidence="2">The sequence shown here is derived from an EMBL/GenBank/DDBJ whole genome shotgun (WGS) entry which is preliminary data.</text>
</comment>
<dbReference type="EMBL" id="RLII01000004">
    <property type="protein sequence ID" value="RXE59815.1"/>
    <property type="molecule type" value="Genomic_DNA"/>
</dbReference>
<accession>A0A4Q0I7G6</accession>
<dbReference type="GO" id="GO:0005840">
    <property type="term" value="C:ribosome"/>
    <property type="evidence" value="ECO:0007669"/>
    <property type="project" value="UniProtKB-KW"/>
</dbReference>
<proteinExistence type="predicted"/>
<reference evidence="3" key="1">
    <citation type="submission" date="2018-11" db="EMBL/GenBank/DDBJ databases">
        <title>Genome sequencing of a novel mesophilic and cellulolytic organism within the genus Hungateiclostridium.</title>
        <authorList>
            <person name="Rettenmaier R."/>
            <person name="Liebl W."/>
            <person name="Zverlov V."/>
        </authorList>
    </citation>
    <scope>NUCLEOTIDE SEQUENCE [LARGE SCALE GENOMIC DNA]</scope>
    <source>
        <strain evidence="3">N2K1</strain>
    </source>
</reference>
<organism evidence="2 3">
    <name type="scientific">Acetivibrio mesophilus</name>
    <dbReference type="NCBI Taxonomy" id="2487273"/>
    <lineage>
        <taxon>Bacteria</taxon>
        <taxon>Bacillati</taxon>
        <taxon>Bacillota</taxon>
        <taxon>Clostridia</taxon>
        <taxon>Eubacteriales</taxon>
        <taxon>Oscillospiraceae</taxon>
        <taxon>Acetivibrio</taxon>
    </lineage>
</organism>